<evidence type="ECO:0000313" key="2">
    <source>
        <dbReference type="Proteomes" id="UP000320216"/>
    </source>
</evidence>
<dbReference type="AlphaFoldDB" id="A0A5B8M2E5"/>
<dbReference type="InterPro" id="IPR036291">
    <property type="entry name" value="NAD(P)-bd_dom_sf"/>
</dbReference>
<accession>A0A5B8M2E5</accession>
<dbReference type="RefSeq" id="WP_146319252.1">
    <property type="nucleotide sequence ID" value="NZ_CP042305.1"/>
</dbReference>
<evidence type="ECO:0000313" key="1">
    <source>
        <dbReference type="EMBL" id="QDZ14396.1"/>
    </source>
</evidence>
<reference evidence="1 2" key="1">
    <citation type="submission" date="2019-07" db="EMBL/GenBank/DDBJ databases">
        <title>Full genome sequence of Humibacter sp. WJ7-1.</title>
        <authorList>
            <person name="Im W.-T."/>
        </authorList>
    </citation>
    <scope>NUCLEOTIDE SEQUENCE [LARGE SCALE GENOMIC DNA]</scope>
    <source>
        <strain evidence="1 2">WJ7-1</strain>
    </source>
</reference>
<dbReference type="SUPFAM" id="SSF51735">
    <property type="entry name" value="NAD(P)-binding Rossmann-fold domains"/>
    <property type="match status" value="1"/>
</dbReference>
<dbReference type="EMBL" id="CP042305">
    <property type="protein sequence ID" value="QDZ14396.1"/>
    <property type="molecule type" value="Genomic_DNA"/>
</dbReference>
<protein>
    <recommendedName>
        <fullName evidence="3">NAD(P)-binding domain-containing protein</fullName>
    </recommendedName>
</protein>
<keyword evidence="2" id="KW-1185">Reference proteome</keyword>
<dbReference type="Proteomes" id="UP000320216">
    <property type="component" value="Chromosome"/>
</dbReference>
<dbReference type="KEGG" id="huw:FPZ11_06135"/>
<sequence>MSKVVVAAGQLGMHVAVSLIARGNAAVLVGTPATSVDDLRRSFGLASLPWPGDDRGAWDAALHDADAMVLGTVDVGEEGWPVMTRAAGTAALQAAGVSGVRRAVLLSTPASASVFADLPADLASTLLRFGTVTDRIGSNRVAVADSLPLGEIPVPDAAAVAVAVLETEDAVGRAWDVAAGDSGPRKAIRAALG</sequence>
<proteinExistence type="predicted"/>
<evidence type="ECO:0008006" key="3">
    <source>
        <dbReference type="Google" id="ProtNLM"/>
    </source>
</evidence>
<organism evidence="1 2">
    <name type="scientific">Humibacter ginsenosidimutans</name>
    <dbReference type="NCBI Taxonomy" id="2599293"/>
    <lineage>
        <taxon>Bacteria</taxon>
        <taxon>Bacillati</taxon>
        <taxon>Actinomycetota</taxon>
        <taxon>Actinomycetes</taxon>
        <taxon>Micrococcales</taxon>
        <taxon>Microbacteriaceae</taxon>
        <taxon>Humibacter</taxon>
    </lineage>
</organism>
<gene>
    <name evidence="1" type="ORF">FPZ11_06135</name>
</gene>
<dbReference type="Gene3D" id="3.40.50.720">
    <property type="entry name" value="NAD(P)-binding Rossmann-like Domain"/>
    <property type="match status" value="1"/>
</dbReference>
<name>A0A5B8M2E5_9MICO</name>